<gene>
    <name evidence="2" type="ORF">Bca52824_038719</name>
</gene>
<evidence type="ECO:0000313" key="2">
    <source>
        <dbReference type="EMBL" id="KAG2292050.1"/>
    </source>
</evidence>
<proteinExistence type="predicted"/>
<feature type="transmembrane region" description="Helical" evidence="1">
    <location>
        <begin position="70"/>
        <end position="92"/>
    </location>
</feature>
<accession>A0A8X7UTY2</accession>
<reference evidence="2 3" key="1">
    <citation type="submission" date="2020-02" db="EMBL/GenBank/DDBJ databases">
        <authorList>
            <person name="Ma Q."/>
            <person name="Huang Y."/>
            <person name="Song X."/>
            <person name="Pei D."/>
        </authorList>
    </citation>
    <scope>NUCLEOTIDE SEQUENCE [LARGE SCALE GENOMIC DNA]</scope>
    <source>
        <strain evidence="2">Sxm20200214</strain>
        <tissue evidence="2">Leaf</tissue>
    </source>
</reference>
<evidence type="ECO:0000256" key="1">
    <source>
        <dbReference type="SAM" id="Phobius"/>
    </source>
</evidence>
<keyword evidence="1" id="KW-0812">Transmembrane</keyword>
<keyword evidence="1" id="KW-0472">Membrane</keyword>
<dbReference type="EMBL" id="JAAMPC010000009">
    <property type="protein sequence ID" value="KAG2292050.1"/>
    <property type="molecule type" value="Genomic_DNA"/>
</dbReference>
<feature type="transmembrane region" description="Helical" evidence="1">
    <location>
        <begin position="29"/>
        <end position="50"/>
    </location>
</feature>
<organism evidence="2 3">
    <name type="scientific">Brassica carinata</name>
    <name type="common">Ethiopian mustard</name>
    <name type="synonym">Abyssinian cabbage</name>
    <dbReference type="NCBI Taxonomy" id="52824"/>
    <lineage>
        <taxon>Eukaryota</taxon>
        <taxon>Viridiplantae</taxon>
        <taxon>Streptophyta</taxon>
        <taxon>Embryophyta</taxon>
        <taxon>Tracheophyta</taxon>
        <taxon>Spermatophyta</taxon>
        <taxon>Magnoliopsida</taxon>
        <taxon>eudicotyledons</taxon>
        <taxon>Gunneridae</taxon>
        <taxon>Pentapetalae</taxon>
        <taxon>rosids</taxon>
        <taxon>malvids</taxon>
        <taxon>Brassicales</taxon>
        <taxon>Brassicaceae</taxon>
        <taxon>Brassiceae</taxon>
        <taxon>Brassica</taxon>
    </lineage>
</organism>
<protein>
    <submittedName>
        <fullName evidence="2">Uncharacterized protein</fullName>
    </submittedName>
</protein>
<dbReference type="AlphaFoldDB" id="A0A8X7UTY2"/>
<sequence>MEWIMGTYSIFGQIVNLDMTYLGRRHCDTYVSIFFLGCFCPSFWFFVAIVTMAKEHTAAAATVNTRSLMIFMLCSCFLFVEALTTLSVRLLVPEMVAGSFETTERNEDV</sequence>
<dbReference type="Proteomes" id="UP000886595">
    <property type="component" value="Unassembled WGS sequence"/>
</dbReference>
<keyword evidence="1" id="KW-1133">Transmembrane helix</keyword>
<comment type="caution">
    <text evidence="2">The sequence shown here is derived from an EMBL/GenBank/DDBJ whole genome shotgun (WGS) entry which is preliminary data.</text>
</comment>
<name>A0A8X7UTY2_BRACI</name>
<evidence type="ECO:0000313" key="3">
    <source>
        <dbReference type="Proteomes" id="UP000886595"/>
    </source>
</evidence>
<keyword evidence="3" id="KW-1185">Reference proteome</keyword>